<proteinExistence type="predicted"/>
<sequence>MNVGRTPDSEIPDVGNGLWERIRDAVQAESGAETSLWNGQLDYTNNANRGETWEDGRMCLNRADVVEPLQEMYATAGQPATPEQWIKRRNALKTVIHEYSHVTAPDGHTHADREAQLRRGLARPIEEGVTEAWSQDVVDRVAVRVLPAEMAEQIKAVRDVRGPHAYPAWEPAARSLAGRVGADVGLDGTEVLRRMSAETLEGKARVVADLLYDASDLPNVVPPSEEQTVREEISDWIQGKFAELDALYWDPRANRDAISKQRGLEIAAGASDVVRDAEKFYRTWHHPTQELDKLRGVLEGQAPAAGAPRVPQGEAAQGRRTAQPVEQIATRGTPAR</sequence>
<reference evidence="3 4" key="1">
    <citation type="submission" date="2020-05" db="EMBL/GenBank/DDBJ databases">
        <title>Genome sequence of Kribbella sandramycini ATCC 39419.</title>
        <authorList>
            <person name="Maclea K.S."/>
            <person name="Fair J.L."/>
        </authorList>
    </citation>
    <scope>NUCLEOTIDE SEQUENCE [LARGE SCALE GENOMIC DNA]</scope>
    <source>
        <strain evidence="3 4">ATCC 39419</strain>
    </source>
</reference>
<evidence type="ECO:0000313" key="2">
    <source>
        <dbReference type="EMBL" id="MBB6567042.1"/>
    </source>
</evidence>
<evidence type="ECO:0000313" key="3">
    <source>
        <dbReference type="EMBL" id="NOL44763.1"/>
    </source>
</evidence>
<accession>A0A7Y4P376</accession>
<evidence type="ECO:0000313" key="4">
    <source>
        <dbReference type="Proteomes" id="UP000534306"/>
    </source>
</evidence>
<protein>
    <submittedName>
        <fullName evidence="3">Uncharacterized protein</fullName>
    </submittedName>
</protein>
<evidence type="ECO:0000256" key="1">
    <source>
        <dbReference type="SAM" id="MobiDB-lite"/>
    </source>
</evidence>
<comment type="caution">
    <text evidence="3">The sequence shown here is derived from an EMBL/GenBank/DDBJ whole genome shotgun (WGS) entry which is preliminary data.</text>
</comment>
<reference evidence="2 5" key="2">
    <citation type="submission" date="2020-08" db="EMBL/GenBank/DDBJ databases">
        <title>Sequencing the genomes of 1000 actinobacteria strains.</title>
        <authorList>
            <person name="Klenk H.-P."/>
        </authorList>
    </citation>
    <scope>NUCLEOTIDE SEQUENCE [LARGE SCALE GENOMIC DNA]</scope>
    <source>
        <strain evidence="2 5">DSM 15626</strain>
    </source>
</reference>
<organism evidence="3 4">
    <name type="scientific">Kribbella sandramycini</name>
    <dbReference type="NCBI Taxonomy" id="60450"/>
    <lineage>
        <taxon>Bacteria</taxon>
        <taxon>Bacillati</taxon>
        <taxon>Actinomycetota</taxon>
        <taxon>Actinomycetes</taxon>
        <taxon>Propionibacteriales</taxon>
        <taxon>Kribbellaceae</taxon>
        <taxon>Kribbella</taxon>
    </lineage>
</organism>
<dbReference type="AlphaFoldDB" id="A0A7Y4P376"/>
<gene>
    <name evidence="2" type="ORF">HNR71_002679</name>
    <name evidence="3" type="ORF">HPO96_31385</name>
</gene>
<dbReference type="Proteomes" id="UP000534306">
    <property type="component" value="Unassembled WGS sequence"/>
</dbReference>
<evidence type="ECO:0000313" key="5">
    <source>
        <dbReference type="Proteomes" id="UP000553957"/>
    </source>
</evidence>
<feature type="region of interest" description="Disordered" evidence="1">
    <location>
        <begin position="300"/>
        <end position="336"/>
    </location>
</feature>
<dbReference type="EMBL" id="JACHKF010000001">
    <property type="protein sequence ID" value="MBB6567042.1"/>
    <property type="molecule type" value="Genomic_DNA"/>
</dbReference>
<dbReference type="EMBL" id="JABJRC010000009">
    <property type="protein sequence ID" value="NOL44763.1"/>
    <property type="molecule type" value="Genomic_DNA"/>
</dbReference>
<keyword evidence="4" id="KW-1185">Reference proteome</keyword>
<dbReference type="Proteomes" id="UP000553957">
    <property type="component" value="Unassembled WGS sequence"/>
</dbReference>
<dbReference type="RefSeq" id="WP_171678002.1">
    <property type="nucleotide sequence ID" value="NZ_BAAAGT010000008.1"/>
</dbReference>
<name>A0A7Y4P376_9ACTN</name>